<dbReference type="EMBL" id="HBGY01015514">
    <property type="protein sequence ID" value="CAD9580190.1"/>
    <property type="molecule type" value="Transcribed_RNA"/>
</dbReference>
<dbReference type="InterPro" id="IPR027417">
    <property type="entry name" value="P-loop_NTPase"/>
</dbReference>
<protein>
    <recommendedName>
        <fullName evidence="2">protein-tyrosine sulfotransferase</fullName>
        <ecNumber evidence="2">2.8.2.20</ecNumber>
    </recommendedName>
</protein>
<sequence length="708" mass="81218">MGQNGQKKSNNLYADRTPSVLMTVFYTLILPMSFLVLYTKMNAMPNNASFANTTPNNVPVERRQRQRSKESFNQATQHVTSDEKNPEAKSRKASYLTEQKQQSVAPIDERSKTNDGTGKDINGSTETSTFLREWTRILSTQVPRGIDDRRTDMDNKIEELRRKVRSDPEDVNLLARLSMALKARDVQFADGGTDTDENLLCMHRTVDLLRHKLENSSISENERNMYQNMICQSYVSLGFVLFKSERYQDAASIFSEGLDLGFCEMPWQFNMMETRSSANIVLGNYEDAVKDQLFILENDDSYFFTDSINGLVRVLGTKSGRALVPGGWKMLMSKVDDLLIKWNATFKEMKNSQGLQSTAKVLHRLHLSKFHYFEKQKDFETAFDQLQIAQEYKQLYREDTEMDVEGNLQAIKSTFSRKTFLSLGSLGSSTKVPIFIIGYPRSGSTLLERILDAHPSIAGLSEDSVMNGRLNTIRMRLAEAISSNDMSTLMAAIFEEADLVEKAMFQRWERLSSDSFYTEDAKISSTRPKRLVDKMLTNWSNVGFIQFLYPSALIIHVARNPMDTAFSCYKHEFMVPGLDVTSHFDSLSKAYTRYRGHIDHWDDVLPGRIMHIRYEEMVHDLEGVARAVINATGLPWYDEILDFHKKKHATNTYSTTQVKERVYTSSINSWKKYEKQLQPLVERLGKYADLDLTTRLPGYEFDTSLMTD</sequence>
<dbReference type="EC" id="2.8.2.20" evidence="2"/>
<comment type="similarity">
    <text evidence="1">Belongs to the protein sulfotransferase family.</text>
</comment>
<dbReference type="SUPFAM" id="SSF52540">
    <property type="entry name" value="P-loop containing nucleoside triphosphate hydrolases"/>
    <property type="match status" value="1"/>
</dbReference>
<feature type="compositionally biased region" description="Basic and acidic residues" evidence="5">
    <location>
        <begin position="80"/>
        <end position="90"/>
    </location>
</feature>
<evidence type="ECO:0000256" key="1">
    <source>
        <dbReference type="ARBA" id="ARBA00009988"/>
    </source>
</evidence>
<gene>
    <name evidence="7" type="ORF">LDAN0321_LOCUS10055</name>
</gene>
<feature type="compositionally biased region" description="Polar residues" evidence="5">
    <location>
        <begin position="48"/>
        <end position="57"/>
    </location>
</feature>
<organism evidence="7">
    <name type="scientific">Leptocylindrus danicus</name>
    <dbReference type="NCBI Taxonomy" id="163516"/>
    <lineage>
        <taxon>Eukaryota</taxon>
        <taxon>Sar</taxon>
        <taxon>Stramenopiles</taxon>
        <taxon>Ochrophyta</taxon>
        <taxon>Bacillariophyta</taxon>
        <taxon>Coscinodiscophyceae</taxon>
        <taxon>Chaetocerotophycidae</taxon>
        <taxon>Leptocylindrales</taxon>
        <taxon>Leptocylindraceae</taxon>
        <taxon>Leptocylindrus</taxon>
    </lineage>
</organism>
<dbReference type="InterPro" id="IPR026634">
    <property type="entry name" value="TPST-like"/>
</dbReference>
<dbReference type="Pfam" id="PF13469">
    <property type="entry name" value="Sulfotransfer_3"/>
    <property type="match status" value="1"/>
</dbReference>
<dbReference type="AlphaFoldDB" id="A0A7S2KMD2"/>
<dbReference type="InterPro" id="IPR011990">
    <property type="entry name" value="TPR-like_helical_dom_sf"/>
</dbReference>
<feature type="region of interest" description="Disordered" evidence="5">
    <location>
        <begin position="48"/>
        <end position="125"/>
    </location>
</feature>
<feature type="transmembrane region" description="Helical" evidence="6">
    <location>
        <begin position="20"/>
        <end position="38"/>
    </location>
</feature>
<proteinExistence type="inferred from homology"/>
<feature type="compositionally biased region" description="Basic and acidic residues" evidence="5">
    <location>
        <begin position="60"/>
        <end position="70"/>
    </location>
</feature>
<keyword evidence="3" id="KW-0808">Transferase</keyword>
<comment type="catalytic activity">
    <reaction evidence="4">
        <text>L-tyrosyl-[protein] + 3'-phosphoadenylyl sulfate = O-sulfo-L-tyrosine-[protein] + adenosine 3',5'-bisphosphate + H(+)</text>
        <dbReference type="Rhea" id="RHEA:16801"/>
        <dbReference type="Rhea" id="RHEA-COMP:10136"/>
        <dbReference type="Rhea" id="RHEA-COMP:11688"/>
        <dbReference type="ChEBI" id="CHEBI:15378"/>
        <dbReference type="ChEBI" id="CHEBI:46858"/>
        <dbReference type="ChEBI" id="CHEBI:58339"/>
        <dbReference type="ChEBI" id="CHEBI:58343"/>
        <dbReference type="ChEBI" id="CHEBI:65286"/>
        <dbReference type="EC" id="2.8.2.20"/>
    </reaction>
</comment>
<keyword evidence="6" id="KW-0472">Membrane</keyword>
<dbReference type="GO" id="GO:0005794">
    <property type="term" value="C:Golgi apparatus"/>
    <property type="evidence" value="ECO:0007669"/>
    <property type="project" value="UniProtKB-ARBA"/>
</dbReference>
<name>A0A7S2KMD2_9STRA</name>
<evidence type="ECO:0000256" key="3">
    <source>
        <dbReference type="ARBA" id="ARBA00022679"/>
    </source>
</evidence>
<keyword evidence="6" id="KW-1133">Transmembrane helix</keyword>
<keyword evidence="6" id="KW-0812">Transmembrane</keyword>
<evidence type="ECO:0000256" key="2">
    <source>
        <dbReference type="ARBA" id="ARBA00013262"/>
    </source>
</evidence>
<accession>A0A7S2KMD2</accession>
<reference evidence="7" key="1">
    <citation type="submission" date="2021-01" db="EMBL/GenBank/DDBJ databases">
        <authorList>
            <person name="Corre E."/>
            <person name="Pelletier E."/>
            <person name="Niang G."/>
            <person name="Scheremetjew M."/>
            <person name="Finn R."/>
            <person name="Kale V."/>
            <person name="Holt S."/>
            <person name="Cochrane G."/>
            <person name="Meng A."/>
            <person name="Brown T."/>
            <person name="Cohen L."/>
        </authorList>
    </citation>
    <scope>NUCLEOTIDE SEQUENCE</scope>
    <source>
        <strain evidence="7">B650</strain>
    </source>
</reference>
<dbReference type="Gene3D" id="3.40.50.300">
    <property type="entry name" value="P-loop containing nucleotide triphosphate hydrolases"/>
    <property type="match status" value="1"/>
</dbReference>
<dbReference type="PANTHER" id="PTHR12788:SF10">
    <property type="entry name" value="PROTEIN-TYROSINE SULFOTRANSFERASE"/>
    <property type="match status" value="1"/>
</dbReference>
<evidence type="ECO:0000313" key="7">
    <source>
        <dbReference type="EMBL" id="CAD9580190.1"/>
    </source>
</evidence>
<evidence type="ECO:0000256" key="5">
    <source>
        <dbReference type="SAM" id="MobiDB-lite"/>
    </source>
</evidence>
<evidence type="ECO:0000256" key="6">
    <source>
        <dbReference type="SAM" id="Phobius"/>
    </source>
</evidence>
<dbReference type="GO" id="GO:0008476">
    <property type="term" value="F:protein-tyrosine sulfotransferase activity"/>
    <property type="evidence" value="ECO:0007669"/>
    <property type="project" value="UniProtKB-EC"/>
</dbReference>
<evidence type="ECO:0000256" key="4">
    <source>
        <dbReference type="ARBA" id="ARBA00048460"/>
    </source>
</evidence>
<dbReference type="SUPFAM" id="SSF48452">
    <property type="entry name" value="TPR-like"/>
    <property type="match status" value="1"/>
</dbReference>
<dbReference type="PANTHER" id="PTHR12788">
    <property type="entry name" value="PROTEIN-TYROSINE SULFOTRANSFERASE 2"/>
    <property type="match status" value="1"/>
</dbReference>